<evidence type="ECO:0000256" key="4">
    <source>
        <dbReference type="ARBA" id="ARBA00022705"/>
    </source>
</evidence>
<gene>
    <name evidence="10" type="ORF">BRENAR_LOCUS1882</name>
</gene>
<dbReference type="PANTHER" id="PTHR23061:SF12">
    <property type="entry name" value="DNA POLYMERASE ALPHA SUBUNIT B"/>
    <property type="match status" value="1"/>
</dbReference>
<feature type="domain" description="DNA polymerase alpha/delta/epsilon subunit B" evidence="8">
    <location>
        <begin position="356"/>
        <end position="590"/>
    </location>
</feature>
<feature type="compositionally biased region" description="Polar residues" evidence="7">
    <location>
        <begin position="99"/>
        <end position="111"/>
    </location>
</feature>
<comment type="function">
    <text evidence="6">Accessory subunit of the DNA polymerase alpha complex (also known as the alpha DNA polymerase-primase complex) which plays an essential role in the initiation of DNA synthesis.</text>
</comment>
<comment type="subcellular location">
    <subcellularLocation>
        <location evidence="1 6">Nucleus</location>
    </subcellularLocation>
</comment>
<evidence type="ECO:0000256" key="5">
    <source>
        <dbReference type="ARBA" id="ARBA00023242"/>
    </source>
</evidence>
<dbReference type="Gene3D" id="3.60.21.60">
    <property type="match status" value="2"/>
</dbReference>
<protein>
    <recommendedName>
        <fullName evidence="3 6">DNA polymerase alpha subunit B</fullName>
    </recommendedName>
</protein>
<dbReference type="GO" id="GO:0006270">
    <property type="term" value="P:DNA replication initiation"/>
    <property type="evidence" value="ECO:0007669"/>
    <property type="project" value="TreeGrafter"/>
</dbReference>
<name>A0A448YJR3_BRENA</name>
<dbReference type="GO" id="GO:0003677">
    <property type="term" value="F:DNA binding"/>
    <property type="evidence" value="ECO:0007669"/>
    <property type="project" value="InterPro"/>
</dbReference>
<dbReference type="Pfam" id="PF04042">
    <property type="entry name" value="DNA_pol_E_B"/>
    <property type="match status" value="1"/>
</dbReference>
<comment type="similarity">
    <text evidence="2 6">Belongs to the DNA polymerase alpha subunit B family.</text>
</comment>
<evidence type="ECO:0000256" key="7">
    <source>
        <dbReference type="SAM" id="MobiDB-lite"/>
    </source>
</evidence>
<evidence type="ECO:0000313" key="11">
    <source>
        <dbReference type="Proteomes" id="UP000290900"/>
    </source>
</evidence>
<evidence type="ECO:0000256" key="3">
    <source>
        <dbReference type="ARBA" id="ARBA00018596"/>
    </source>
</evidence>
<dbReference type="OrthoDB" id="336885at2759"/>
<organism evidence="10 11">
    <name type="scientific">Brettanomyces naardenensis</name>
    <name type="common">Yeast</name>
    <dbReference type="NCBI Taxonomy" id="13370"/>
    <lineage>
        <taxon>Eukaryota</taxon>
        <taxon>Fungi</taxon>
        <taxon>Dikarya</taxon>
        <taxon>Ascomycota</taxon>
        <taxon>Saccharomycotina</taxon>
        <taxon>Pichiomycetes</taxon>
        <taxon>Pichiales</taxon>
        <taxon>Pichiaceae</taxon>
        <taxon>Brettanomyces</taxon>
    </lineage>
</organism>
<proteinExistence type="inferred from homology"/>
<keyword evidence="5 6" id="KW-0539">Nucleus</keyword>
<sequence length="648" mass="72880">MSVSIGAQIVEKFGPKADQPDILKKCEDLMELFGLTAEELFLKWETYVVTSSTIDDDMPLTANNLSRLQEYIQKKIVKDNQKTPSTNHVKRPVIRATPNVSMTNVLPSTPMSLKKRRKLETPYSSDTSHLRGSDDSSFITARSSSPIRSSDLESTPSGHGKSTQESGSILETLNRDVIELTDVKTEADTATKLRLVANFDPSKYKFRTMNQKLLEVADYLDDQIDTVAKIVLDHYHFDQSEFGNPNLQSQTGILTVGRIVPDSPLTEFDADLNSNSLFLETSRSGGIGQRICLDVKDLDDYSFFPGQIVCLRGINQTGDVFKVSHQYELPYLGAPVSTLDDLKAYQEQLSGENMKVVVTAGPYSPSRELNFDLLSKFVDRMNEEVHPNAIIMFGPFLDINHKQIRDGTLSFADLEREPKTLDEVFKMVIAPILRRLNCRQVIIIPSTKDATTDHAAYPQEMFDRKGLGLSKNFKCFPNPATFSLNEVLIGCSNNDIFRDLKDVNSGRYVGESRFNRVSEHVLEQRRFYPSFPGGIKRQRGSLLVAEDRQNQDELFLSGADLHVSYMGLTEFPDSLPDVLVIPSELKYFAKVVKNVLVINPGSFVKMNSNGTYALMNARPPVVEDLQKIGEDLYLNDIWKRARVDIVRS</sequence>
<dbReference type="InterPro" id="IPR016722">
    <property type="entry name" value="DNA_pol_alpha_bsu"/>
</dbReference>
<dbReference type="InParanoid" id="A0A448YJR3"/>
<feature type="region of interest" description="Disordered" evidence="7">
    <location>
        <begin position="99"/>
        <end position="169"/>
    </location>
</feature>
<dbReference type="AlphaFoldDB" id="A0A448YJR3"/>
<dbReference type="Proteomes" id="UP000290900">
    <property type="component" value="Unassembled WGS sequence"/>
</dbReference>
<dbReference type="InterPro" id="IPR054300">
    <property type="entry name" value="OB_DPOA2"/>
</dbReference>
<dbReference type="STRING" id="13370.A0A448YJR3"/>
<dbReference type="Pfam" id="PF22062">
    <property type="entry name" value="OB_DPOA2"/>
    <property type="match status" value="1"/>
</dbReference>
<evidence type="ECO:0000259" key="8">
    <source>
        <dbReference type="Pfam" id="PF04042"/>
    </source>
</evidence>
<feature type="domain" description="DNA polymerase alpha subunit B OB" evidence="9">
    <location>
        <begin position="218"/>
        <end position="329"/>
    </location>
</feature>
<accession>A0A448YJR3</accession>
<keyword evidence="11" id="KW-1185">Reference proteome</keyword>
<evidence type="ECO:0000313" key="10">
    <source>
        <dbReference type="EMBL" id="VEU21147.1"/>
    </source>
</evidence>
<dbReference type="FunCoup" id="A0A448YJR3">
    <property type="interactions" value="417"/>
</dbReference>
<dbReference type="PANTHER" id="PTHR23061">
    <property type="entry name" value="DNA POLYMERASE 2 ALPHA 70 KDA SUBUNIT"/>
    <property type="match status" value="1"/>
</dbReference>
<reference evidence="10 11" key="1">
    <citation type="submission" date="2018-12" db="EMBL/GenBank/DDBJ databases">
        <authorList>
            <person name="Tiukova I."/>
            <person name="Dainat J."/>
        </authorList>
    </citation>
    <scope>NUCLEOTIDE SEQUENCE [LARGE SCALE GENOMIC DNA]</scope>
</reference>
<keyword evidence="4 6" id="KW-0235">DNA replication</keyword>
<dbReference type="InterPro" id="IPR007185">
    <property type="entry name" value="DNA_pol_a/d/e_bsu"/>
</dbReference>
<dbReference type="EMBL" id="CAACVR010000010">
    <property type="protein sequence ID" value="VEU21147.1"/>
    <property type="molecule type" value="Genomic_DNA"/>
</dbReference>
<feature type="compositionally biased region" description="Polar residues" evidence="7">
    <location>
        <begin position="135"/>
        <end position="169"/>
    </location>
</feature>
<dbReference type="GO" id="GO:0005658">
    <property type="term" value="C:alpha DNA polymerase:primase complex"/>
    <property type="evidence" value="ECO:0007669"/>
    <property type="project" value="TreeGrafter"/>
</dbReference>
<evidence type="ECO:0000256" key="2">
    <source>
        <dbReference type="ARBA" id="ARBA00007299"/>
    </source>
</evidence>
<dbReference type="PIRSF" id="PIRSF018300">
    <property type="entry name" value="DNA_pol_alph_2"/>
    <property type="match status" value="1"/>
</dbReference>
<evidence type="ECO:0000259" key="9">
    <source>
        <dbReference type="Pfam" id="PF22062"/>
    </source>
</evidence>
<evidence type="ECO:0000256" key="6">
    <source>
        <dbReference type="PIRNR" id="PIRNR018300"/>
    </source>
</evidence>
<evidence type="ECO:0000256" key="1">
    <source>
        <dbReference type="ARBA" id="ARBA00004123"/>
    </source>
</evidence>